<evidence type="ECO:0000256" key="6">
    <source>
        <dbReference type="PROSITE-ProRule" id="PRU00176"/>
    </source>
</evidence>
<organism evidence="9">
    <name type="scientific">Eremomyces bilateralis CBS 781.70</name>
    <dbReference type="NCBI Taxonomy" id="1392243"/>
    <lineage>
        <taxon>Eukaryota</taxon>
        <taxon>Fungi</taxon>
        <taxon>Dikarya</taxon>
        <taxon>Ascomycota</taxon>
        <taxon>Pezizomycotina</taxon>
        <taxon>Dothideomycetes</taxon>
        <taxon>Dothideomycetes incertae sedis</taxon>
        <taxon>Eremomycetales</taxon>
        <taxon>Eremomycetaceae</taxon>
        <taxon>Eremomyces</taxon>
    </lineage>
</organism>
<evidence type="ECO:0000256" key="4">
    <source>
        <dbReference type="ARBA" id="ARBA00022884"/>
    </source>
</evidence>
<evidence type="ECO:0000256" key="7">
    <source>
        <dbReference type="SAM" id="MobiDB-lite"/>
    </source>
</evidence>
<dbReference type="SUPFAM" id="SSF54928">
    <property type="entry name" value="RNA-binding domain, RBD"/>
    <property type="match status" value="1"/>
</dbReference>
<dbReference type="PRINTS" id="PR01738">
    <property type="entry name" value="RNABINDINGM8"/>
</dbReference>
<dbReference type="EMBL" id="ML975173">
    <property type="protein sequence ID" value="KAF1809393.1"/>
    <property type="molecule type" value="Genomic_DNA"/>
</dbReference>
<feature type="compositionally biased region" description="Basic and acidic residues" evidence="7">
    <location>
        <begin position="1"/>
        <end position="23"/>
    </location>
</feature>
<accession>A0A6G1FUF6</accession>
<evidence type="ECO:0000313" key="11">
    <source>
        <dbReference type="RefSeq" id="XP_033531024.1"/>
    </source>
</evidence>
<dbReference type="RefSeq" id="XP_033531024.1">
    <property type="nucleotide sequence ID" value="XM_033680824.1"/>
</dbReference>
<dbReference type="GO" id="GO:0006396">
    <property type="term" value="P:RNA processing"/>
    <property type="evidence" value="ECO:0007669"/>
    <property type="project" value="InterPro"/>
</dbReference>
<dbReference type="PANTHER" id="PTHR45894">
    <property type="entry name" value="RNA-BINDING PROTEIN 8A"/>
    <property type="match status" value="1"/>
</dbReference>
<evidence type="ECO:0000256" key="1">
    <source>
        <dbReference type="ARBA" id="ARBA00004123"/>
    </source>
</evidence>
<gene>
    <name evidence="9 11" type="ORF">P152DRAFT_468437</name>
</gene>
<dbReference type="PROSITE" id="PS50102">
    <property type="entry name" value="RRM"/>
    <property type="match status" value="1"/>
</dbReference>
<dbReference type="SMART" id="SM00360">
    <property type="entry name" value="RRM"/>
    <property type="match status" value="1"/>
</dbReference>
<keyword evidence="3" id="KW-0963">Cytoplasm</keyword>
<evidence type="ECO:0000313" key="10">
    <source>
        <dbReference type="Proteomes" id="UP000504638"/>
    </source>
</evidence>
<dbReference type="AlphaFoldDB" id="A0A6G1FUF6"/>
<dbReference type="GeneID" id="54421394"/>
<proteinExistence type="predicted"/>
<dbReference type="InterPro" id="IPR033744">
    <property type="entry name" value="RRM_RBM8"/>
</dbReference>
<evidence type="ECO:0000256" key="2">
    <source>
        <dbReference type="ARBA" id="ARBA00004496"/>
    </source>
</evidence>
<dbReference type="Pfam" id="PF00076">
    <property type="entry name" value="RRM_1"/>
    <property type="match status" value="1"/>
</dbReference>
<dbReference type="Gene3D" id="3.30.70.330">
    <property type="match status" value="1"/>
</dbReference>
<evidence type="ECO:0000313" key="9">
    <source>
        <dbReference type="EMBL" id="KAF1809393.1"/>
    </source>
</evidence>
<feature type="region of interest" description="Disordered" evidence="7">
    <location>
        <begin position="1"/>
        <end position="26"/>
    </location>
</feature>
<feature type="domain" description="RRM" evidence="8">
    <location>
        <begin position="36"/>
        <end position="114"/>
    </location>
</feature>
<evidence type="ECO:0000256" key="5">
    <source>
        <dbReference type="ARBA" id="ARBA00023242"/>
    </source>
</evidence>
<evidence type="ECO:0000256" key="3">
    <source>
        <dbReference type="ARBA" id="ARBA00022490"/>
    </source>
</evidence>
<dbReference type="InterPro" id="IPR012677">
    <property type="entry name" value="Nucleotide-bd_a/b_plait_sf"/>
</dbReference>
<dbReference type="Proteomes" id="UP000504638">
    <property type="component" value="Unplaced"/>
</dbReference>
<keyword evidence="5" id="KW-0539">Nucleus</keyword>
<dbReference type="GO" id="GO:0005737">
    <property type="term" value="C:cytoplasm"/>
    <property type="evidence" value="ECO:0007669"/>
    <property type="project" value="UniProtKB-SubCell"/>
</dbReference>
<dbReference type="OrthoDB" id="15688at2759"/>
<feature type="region of interest" description="Disordered" evidence="7">
    <location>
        <begin position="113"/>
        <end position="146"/>
    </location>
</feature>
<dbReference type="InterPro" id="IPR035979">
    <property type="entry name" value="RBD_domain_sf"/>
</dbReference>
<keyword evidence="4 6" id="KW-0694">RNA-binding</keyword>
<keyword evidence="10" id="KW-1185">Reference proteome</keyword>
<reference evidence="11" key="3">
    <citation type="submission" date="2025-04" db="UniProtKB">
        <authorList>
            <consortium name="RefSeq"/>
        </authorList>
    </citation>
    <scope>IDENTIFICATION</scope>
    <source>
        <strain evidence="11">CBS 781.70</strain>
    </source>
</reference>
<sequence>MDRMDVDPPERDEAPRKSNEPRTEAGAAAVRSIEGWIVVATNLHPEASEEDITDFFGEFGEIKNLHLNLDRRTGYVKGYVLIEYTTLAEAHGAIEGGNGEKMLDNTMKVDFAFVRPPPSKNRRGADKDREPPRKTGERERSKSPEA</sequence>
<reference evidence="9 11" key="1">
    <citation type="submission" date="2020-01" db="EMBL/GenBank/DDBJ databases">
        <authorList>
            <consortium name="DOE Joint Genome Institute"/>
            <person name="Haridas S."/>
            <person name="Albert R."/>
            <person name="Binder M."/>
            <person name="Bloem J."/>
            <person name="Labutti K."/>
            <person name="Salamov A."/>
            <person name="Andreopoulos B."/>
            <person name="Baker S.E."/>
            <person name="Barry K."/>
            <person name="Bills G."/>
            <person name="Bluhm B.H."/>
            <person name="Cannon C."/>
            <person name="Castanera R."/>
            <person name="Culley D.E."/>
            <person name="Daum C."/>
            <person name="Ezra D."/>
            <person name="Gonzalez J.B."/>
            <person name="Henrissat B."/>
            <person name="Kuo A."/>
            <person name="Liang C."/>
            <person name="Lipzen A."/>
            <person name="Lutzoni F."/>
            <person name="Magnuson J."/>
            <person name="Mondo S."/>
            <person name="Nolan M."/>
            <person name="Ohm R."/>
            <person name="Pangilinan J."/>
            <person name="Park H.-J."/>
            <person name="Ramirez L."/>
            <person name="Alfaro M."/>
            <person name="Sun H."/>
            <person name="Tritt A."/>
            <person name="Yoshinaga Y."/>
            <person name="Zwiers L.-H."/>
            <person name="Turgeon B.G."/>
            <person name="Goodwin S.B."/>
            <person name="Spatafora J.W."/>
            <person name="Crous P.W."/>
            <person name="Grigoriev I.V."/>
        </authorList>
    </citation>
    <scope>NUCLEOTIDE SEQUENCE</scope>
    <source>
        <strain evidence="9 11">CBS 781.70</strain>
    </source>
</reference>
<dbReference type="InterPro" id="IPR008111">
    <property type="entry name" value="RNA-bd_8"/>
</dbReference>
<comment type="subcellular location">
    <subcellularLocation>
        <location evidence="2">Cytoplasm</location>
    </subcellularLocation>
    <subcellularLocation>
        <location evidence="1">Nucleus</location>
    </subcellularLocation>
</comment>
<feature type="compositionally biased region" description="Basic and acidic residues" evidence="7">
    <location>
        <begin position="123"/>
        <end position="146"/>
    </location>
</feature>
<reference evidence="11" key="2">
    <citation type="submission" date="2020-04" db="EMBL/GenBank/DDBJ databases">
        <authorList>
            <consortium name="NCBI Genome Project"/>
        </authorList>
    </citation>
    <scope>NUCLEOTIDE SEQUENCE</scope>
    <source>
        <strain evidence="11">CBS 781.70</strain>
    </source>
</reference>
<name>A0A6G1FUF6_9PEZI</name>
<dbReference type="GO" id="GO:0003729">
    <property type="term" value="F:mRNA binding"/>
    <property type="evidence" value="ECO:0007669"/>
    <property type="project" value="InterPro"/>
</dbReference>
<dbReference type="InterPro" id="IPR000504">
    <property type="entry name" value="RRM_dom"/>
</dbReference>
<protein>
    <submittedName>
        <fullName evidence="9 11">RNA-binding domain-containing protein</fullName>
    </submittedName>
</protein>
<evidence type="ECO:0000259" key="8">
    <source>
        <dbReference type="PROSITE" id="PS50102"/>
    </source>
</evidence>
<dbReference type="CDD" id="cd12324">
    <property type="entry name" value="RRM_RBM8"/>
    <property type="match status" value="1"/>
</dbReference>
<dbReference type="GO" id="GO:0005634">
    <property type="term" value="C:nucleus"/>
    <property type="evidence" value="ECO:0007669"/>
    <property type="project" value="UniProtKB-SubCell"/>
</dbReference>